<dbReference type="KEGG" id="crw:CROST_029320"/>
<organism evidence="1 2">
    <name type="scientific">Clostridium felsineum</name>
    <dbReference type="NCBI Taxonomy" id="36839"/>
    <lineage>
        <taxon>Bacteria</taxon>
        <taxon>Bacillati</taxon>
        <taxon>Bacillota</taxon>
        <taxon>Clostridia</taxon>
        <taxon>Eubacteriales</taxon>
        <taxon>Clostridiaceae</taxon>
        <taxon>Clostridium</taxon>
    </lineage>
</organism>
<dbReference type="NCBIfam" id="TIGR02839">
    <property type="entry name" value="spore_V_AE"/>
    <property type="match status" value="1"/>
</dbReference>
<protein>
    <submittedName>
        <fullName evidence="1">Uncharacterized protein</fullName>
    </submittedName>
</protein>
<dbReference type="RefSeq" id="WP_077833865.1">
    <property type="nucleotide sequence ID" value="NZ_CP096983.1"/>
</dbReference>
<proteinExistence type="predicted"/>
<dbReference type="InterPro" id="IPR014204">
    <property type="entry name" value="Spore_V_AE"/>
</dbReference>
<name>A0A1S8M8U5_9CLOT</name>
<dbReference type="AlphaFoldDB" id="A0A1S8M8U5"/>
<dbReference type="STRING" id="84029.CROST_44510"/>
<accession>A0A1S8M8U5</accession>
<reference evidence="1 2" key="1">
    <citation type="submission" date="2022-04" db="EMBL/GenBank/DDBJ databases">
        <title>Genome sequence of C. roseum typestrain.</title>
        <authorList>
            <person name="Poehlein A."/>
            <person name="Schoch T."/>
            <person name="Duerre P."/>
            <person name="Daniel R."/>
        </authorList>
    </citation>
    <scope>NUCLEOTIDE SEQUENCE [LARGE SCALE GENOMIC DNA]</scope>
    <source>
        <strain evidence="1 2">DSM 7320</strain>
    </source>
</reference>
<gene>
    <name evidence="1" type="ORF">CROST_029320</name>
</gene>
<dbReference type="PANTHER" id="PTHR38450:SF2">
    <property type="entry name" value="STAGE V SPORULATION PROTEIN AEB"/>
    <property type="match status" value="1"/>
</dbReference>
<evidence type="ECO:0000313" key="2">
    <source>
        <dbReference type="Proteomes" id="UP000190951"/>
    </source>
</evidence>
<dbReference type="PANTHER" id="PTHR38450">
    <property type="entry name" value="STAGE V SPORULATION PROTEIN AC-RELATED"/>
    <property type="match status" value="1"/>
</dbReference>
<dbReference type="Proteomes" id="UP000190951">
    <property type="component" value="Chromosome"/>
</dbReference>
<keyword evidence="2" id="KW-1185">Reference proteome</keyword>
<dbReference type="InterPro" id="IPR005562">
    <property type="entry name" value="SpoVA"/>
</dbReference>
<dbReference type="EMBL" id="CP096983">
    <property type="protein sequence ID" value="URZ12215.1"/>
    <property type="molecule type" value="Genomic_DNA"/>
</dbReference>
<sequence length="121" mass="12692">MSNYILSFLVGGAMCVIVQILMDKFSITPAMILVSLVTIGVILGALDIYDVIVKYGKAGATVPLPGFGYSLAKATIREVDKDGIIGAFTGGIKGTAAGITGAVFFGYLMALLFNSKTKNYK</sequence>
<evidence type="ECO:0000313" key="1">
    <source>
        <dbReference type="EMBL" id="URZ12215.1"/>
    </source>
</evidence>
<dbReference type="Pfam" id="PF03862">
    <property type="entry name" value="SpoVAC_SpoVAEB"/>
    <property type="match status" value="1"/>
</dbReference>